<name>A0A2S7KMM2_9FLAO</name>
<feature type="coiled-coil region" evidence="1">
    <location>
        <begin position="130"/>
        <end position="195"/>
    </location>
</feature>
<keyword evidence="2" id="KW-0812">Transmembrane</keyword>
<evidence type="ECO:0000313" key="3">
    <source>
        <dbReference type="EMBL" id="PQB03851.1"/>
    </source>
</evidence>
<sequence>MGRDIRDLLKDYEAPKTEMSKGHEARFEARLAAELGQKQKPSFLWLKVAAVAIVFFSLGYFGYQQLGNQQEVDPIIADVEQPTTEVVDPEKQITLGDISPDLKKIEDFYTNGINLQLASLEEDDENKELIDGYLQRLDELNVEYNTLNEELNKVGPTEATITALVDNLQLRLELLFRLKNKLKELKDTNNEQLIDMQA</sequence>
<dbReference type="Proteomes" id="UP000239800">
    <property type="component" value="Unassembled WGS sequence"/>
</dbReference>
<dbReference type="OrthoDB" id="1441018at2"/>
<keyword evidence="2" id="KW-0472">Membrane</keyword>
<dbReference type="AlphaFoldDB" id="A0A2S7KMM2"/>
<accession>A0A2S7KMM2</accession>
<organism evidence="3 4">
    <name type="scientific">Aureitalea marina</name>
    <dbReference type="NCBI Taxonomy" id="930804"/>
    <lineage>
        <taxon>Bacteria</taxon>
        <taxon>Pseudomonadati</taxon>
        <taxon>Bacteroidota</taxon>
        <taxon>Flavobacteriia</taxon>
        <taxon>Flavobacteriales</taxon>
        <taxon>Flavobacteriaceae</taxon>
        <taxon>Aureitalea</taxon>
    </lineage>
</organism>
<comment type="caution">
    <text evidence="3">The sequence shown here is derived from an EMBL/GenBank/DDBJ whole genome shotgun (WGS) entry which is preliminary data.</text>
</comment>
<reference evidence="3 4" key="1">
    <citation type="submission" date="2016-11" db="EMBL/GenBank/DDBJ databases">
        <title>Trade-off between light-utilization and light-protection in marine flavobacteria.</title>
        <authorList>
            <person name="Kumagai Y."/>
        </authorList>
    </citation>
    <scope>NUCLEOTIDE SEQUENCE [LARGE SCALE GENOMIC DNA]</scope>
    <source>
        <strain evidence="3 4">NBRC 107741</strain>
    </source>
</reference>
<dbReference type="EMBL" id="MQUB01000001">
    <property type="protein sequence ID" value="PQB03851.1"/>
    <property type="molecule type" value="Genomic_DNA"/>
</dbReference>
<evidence type="ECO:0000256" key="1">
    <source>
        <dbReference type="SAM" id="Coils"/>
    </source>
</evidence>
<feature type="transmembrane region" description="Helical" evidence="2">
    <location>
        <begin position="44"/>
        <end position="63"/>
    </location>
</feature>
<evidence type="ECO:0000256" key="2">
    <source>
        <dbReference type="SAM" id="Phobius"/>
    </source>
</evidence>
<dbReference type="RefSeq" id="WP_104811773.1">
    <property type="nucleotide sequence ID" value="NZ_MQUB01000001.1"/>
</dbReference>
<keyword evidence="2" id="KW-1133">Transmembrane helix</keyword>
<keyword evidence="1" id="KW-0175">Coiled coil</keyword>
<protein>
    <submittedName>
        <fullName evidence="3">Uncharacterized protein</fullName>
    </submittedName>
</protein>
<keyword evidence="4" id="KW-1185">Reference proteome</keyword>
<proteinExistence type="predicted"/>
<gene>
    <name evidence="3" type="ORF">BST85_02230</name>
</gene>
<evidence type="ECO:0000313" key="4">
    <source>
        <dbReference type="Proteomes" id="UP000239800"/>
    </source>
</evidence>